<evidence type="ECO:0008006" key="4">
    <source>
        <dbReference type="Google" id="ProtNLM"/>
    </source>
</evidence>
<dbReference type="InterPro" id="IPR036047">
    <property type="entry name" value="F-box-like_dom_sf"/>
</dbReference>
<accession>A0A1A0HDC2</accession>
<dbReference type="SUPFAM" id="SSF81383">
    <property type="entry name" value="F-box domain"/>
    <property type="match status" value="1"/>
</dbReference>
<comment type="caution">
    <text evidence="2">The sequence shown here is derived from an EMBL/GenBank/DDBJ whole genome shotgun (WGS) entry which is preliminary data.</text>
</comment>
<dbReference type="EMBL" id="LXTC01000002">
    <property type="protein sequence ID" value="OBA21928.1"/>
    <property type="molecule type" value="Genomic_DNA"/>
</dbReference>
<dbReference type="AlphaFoldDB" id="A0A1A0HDC2"/>
<keyword evidence="3" id="KW-1185">Reference proteome</keyword>
<proteinExistence type="predicted"/>
<dbReference type="Proteomes" id="UP000092555">
    <property type="component" value="Unassembled WGS sequence"/>
</dbReference>
<evidence type="ECO:0000256" key="1">
    <source>
        <dbReference type="SAM" id="MobiDB-lite"/>
    </source>
</evidence>
<sequence length="473" mass="51369">MGFVFNGSGFNRRTYALTVTNPRNAAAFSRAPQPLPPPPATFSQKPPVATDGKRPVPAGSSDGAEHGKRAKATHSGGTAVSRGAGGLQGAFVPAENEPRHTLPRRAVLTISSAPAHPSPPPTLVDLPPEILYRVFCFAGLGSANRLAHTCSYLHGLLDFTRNDYLLEKLVRSCLLLDLAKGTRTRDWVLRFAKRYADLPENVRGSPALEAAFHVPVRAAATTRAIDSTVFSFPGMGGHHVRFLHLRFGGIAVARRAADRQRKLKRRYLEWRYMVFKAFVALAIEDPDTPAQVLLTEAEALEQCAQYMTAHGLGGFEPLVESGAVPGHLYRAVGPASIETIRELGNTYGMRVGLPAPLVASFYRTNADVGFPGDLLDVLFLLAFEKSATDREIADALAVYCWLKDRADAGHAVPGFLHAFGRYHDFVIGMLTIYFSASADENSSGVWDRLKQAQIPELLDHVVGLGVSVPLHIF</sequence>
<organism evidence="2 3">
    <name type="scientific">Metschnikowia bicuspidata var. bicuspidata NRRL YB-4993</name>
    <dbReference type="NCBI Taxonomy" id="869754"/>
    <lineage>
        <taxon>Eukaryota</taxon>
        <taxon>Fungi</taxon>
        <taxon>Dikarya</taxon>
        <taxon>Ascomycota</taxon>
        <taxon>Saccharomycotina</taxon>
        <taxon>Pichiomycetes</taxon>
        <taxon>Metschnikowiaceae</taxon>
        <taxon>Metschnikowia</taxon>
    </lineage>
</organism>
<dbReference type="RefSeq" id="XP_018712424.1">
    <property type="nucleotide sequence ID" value="XM_018853861.1"/>
</dbReference>
<protein>
    <recommendedName>
        <fullName evidence="4">F-box domain-containing protein</fullName>
    </recommendedName>
</protein>
<name>A0A1A0HDC2_9ASCO</name>
<dbReference type="GeneID" id="30026837"/>
<evidence type="ECO:0000313" key="3">
    <source>
        <dbReference type="Proteomes" id="UP000092555"/>
    </source>
</evidence>
<feature type="region of interest" description="Disordered" evidence="1">
    <location>
        <begin position="27"/>
        <end position="98"/>
    </location>
</feature>
<gene>
    <name evidence="2" type="ORF">METBIDRAFT_10844</name>
</gene>
<evidence type="ECO:0000313" key="2">
    <source>
        <dbReference type="EMBL" id="OBA21928.1"/>
    </source>
</evidence>
<dbReference type="OrthoDB" id="4096711at2759"/>
<reference evidence="2 3" key="1">
    <citation type="submission" date="2016-05" db="EMBL/GenBank/DDBJ databases">
        <title>Comparative genomics of biotechnologically important yeasts.</title>
        <authorList>
            <consortium name="DOE Joint Genome Institute"/>
            <person name="Riley R."/>
            <person name="Haridas S."/>
            <person name="Wolfe K.H."/>
            <person name="Lopes M.R."/>
            <person name="Hittinger C.T."/>
            <person name="Goker M."/>
            <person name="Salamov A."/>
            <person name="Wisecaver J."/>
            <person name="Long T.M."/>
            <person name="Aerts A.L."/>
            <person name="Barry K."/>
            <person name="Choi C."/>
            <person name="Clum A."/>
            <person name="Coughlan A.Y."/>
            <person name="Deshpande S."/>
            <person name="Douglass A.P."/>
            <person name="Hanson S.J."/>
            <person name="Klenk H.-P."/>
            <person name="LaButti K."/>
            <person name="Lapidus A."/>
            <person name="Lindquist E."/>
            <person name="Lipzen A."/>
            <person name="Meier-kolthoff J.P."/>
            <person name="Ohm R.A."/>
            <person name="Otillar R.P."/>
            <person name="Pangilinan J."/>
            <person name="Peng Y."/>
            <person name="Rokas A."/>
            <person name="Rosa C.A."/>
            <person name="Scheuner C."/>
            <person name="Sibirny A.A."/>
            <person name="Slot J.C."/>
            <person name="Stielow J.B."/>
            <person name="Sun H."/>
            <person name="Kurtzman C.P."/>
            <person name="Blackwell M."/>
            <person name="Grigoriev I.V."/>
            <person name="Jeffries T.W."/>
        </authorList>
    </citation>
    <scope>NUCLEOTIDE SEQUENCE [LARGE SCALE GENOMIC DNA]</scope>
    <source>
        <strain evidence="2 3">NRRL YB-4993</strain>
    </source>
</reference>